<organism evidence="3 4">
    <name type="scientific">Diaporthe vaccinii</name>
    <dbReference type="NCBI Taxonomy" id="105482"/>
    <lineage>
        <taxon>Eukaryota</taxon>
        <taxon>Fungi</taxon>
        <taxon>Dikarya</taxon>
        <taxon>Ascomycota</taxon>
        <taxon>Pezizomycotina</taxon>
        <taxon>Sordariomycetes</taxon>
        <taxon>Sordariomycetidae</taxon>
        <taxon>Diaporthales</taxon>
        <taxon>Diaporthaceae</taxon>
        <taxon>Diaporthe</taxon>
        <taxon>Diaporthe eres species complex</taxon>
    </lineage>
</organism>
<evidence type="ECO:0000313" key="4">
    <source>
        <dbReference type="Proteomes" id="UP001600888"/>
    </source>
</evidence>
<protein>
    <recommendedName>
        <fullName evidence="2">Amidohydrolase-related domain-containing protein</fullName>
    </recommendedName>
</protein>
<dbReference type="Pfam" id="PF04909">
    <property type="entry name" value="Amidohydro_2"/>
    <property type="match status" value="1"/>
</dbReference>
<name>A0ABR4ESH5_9PEZI</name>
<keyword evidence="1" id="KW-0472">Membrane</keyword>
<dbReference type="PANTHER" id="PTHR35563">
    <property type="entry name" value="BARREL METAL-DEPENDENT HYDROLASE, PUTATIVE (AFU_ORTHOLOGUE AFUA_1G16240)-RELATED"/>
    <property type="match status" value="1"/>
</dbReference>
<dbReference type="InterPro" id="IPR032466">
    <property type="entry name" value="Metal_Hydrolase"/>
</dbReference>
<feature type="domain" description="Amidohydrolase-related" evidence="2">
    <location>
        <begin position="77"/>
        <end position="362"/>
    </location>
</feature>
<dbReference type="SUPFAM" id="SSF51556">
    <property type="entry name" value="Metallo-dependent hydrolases"/>
    <property type="match status" value="1"/>
</dbReference>
<dbReference type="Proteomes" id="UP001600888">
    <property type="component" value="Unassembled WGS sequence"/>
</dbReference>
<dbReference type="PANTHER" id="PTHR35563:SF2">
    <property type="entry name" value="BARREL METAL-DEPENDENT HYDROLASE, PUTATIVE (AFU_ORTHOLOGUE AFUA_1G16240)-RELATED"/>
    <property type="match status" value="1"/>
</dbReference>
<gene>
    <name evidence="3" type="ORF">FJTKL_08307</name>
</gene>
<feature type="transmembrane region" description="Helical" evidence="1">
    <location>
        <begin position="36"/>
        <end position="62"/>
    </location>
</feature>
<dbReference type="Gene3D" id="3.20.20.140">
    <property type="entry name" value="Metal-dependent hydrolases"/>
    <property type="match status" value="1"/>
</dbReference>
<keyword evidence="1" id="KW-1133">Transmembrane helix</keyword>
<accession>A0ABR4ESH5</accession>
<reference evidence="3 4" key="1">
    <citation type="submission" date="2024-03" db="EMBL/GenBank/DDBJ databases">
        <title>A high-quality draft genome sequence of Diaporthe vaccinii, a causative agent of upright dieback and viscid rot disease in cranberry plants.</title>
        <authorList>
            <person name="Sarrasin M."/>
            <person name="Lang B.F."/>
            <person name="Burger G."/>
        </authorList>
    </citation>
    <scope>NUCLEOTIDE SEQUENCE [LARGE SCALE GENOMIC DNA]</scope>
    <source>
        <strain evidence="3 4">IS7</strain>
    </source>
</reference>
<dbReference type="InterPro" id="IPR052358">
    <property type="entry name" value="Aro_Compnd_Degr_Hydrolases"/>
</dbReference>
<dbReference type="EMBL" id="JBAWTH010000031">
    <property type="protein sequence ID" value="KAL2285389.1"/>
    <property type="molecule type" value="Genomic_DNA"/>
</dbReference>
<keyword evidence="1" id="KW-0812">Transmembrane</keyword>
<dbReference type="InterPro" id="IPR006680">
    <property type="entry name" value="Amidohydro-rel"/>
</dbReference>
<evidence type="ECO:0000259" key="2">
    <source>
        <dbReference type="Pfam" id="PF04909"/>
    </source>
</evidence>
<sequence>MKYKGDRTTSSFRSRNWLPRQIRSTELPTISDPLAFLLQLSHITTAIMAFTVYLILAAGLAFSLTASARRLPPGSWDSHIHIIDPEGFPLDPDRDYTPKAASIANATDFETSLGVDHACIVLPSVYGTNNSILIDALRRFNGSYRGVAVIDPDNITNTTLSTFQEAGVRGLRVNLDSQNSTEVSKMVHKNTAVAKQMDWVLQLYTPLSSLVYLHDYIVDSGVTFAFDHFGHTLVGSKTNVSMNTYDPYRTPGFRELIDLVQKKIMFVKISGPYRDSNQAPLYEDMRVVAETLINAGPDMVVYGSDWPHTKSKEGNDPIGGRLKEQDFQDINDAALVEITKDWAGSDAQIQRLFVDNPRRLWQWYEDS</sequence>
<keyword evidence="4" id="KW-1185">Reference proteome</keyword>
<comment type="caution">
    <text evidence="3">The sequence shown here is derived from an EMBL/GenBank/DDBJ whole genome shotgun (WGS) entry which is preliminary data.</text>
</comment>
<evidence type="ECO:0000313" key="3">
    <source>
        <dbReference type="EMBL" id="KAL2285389.1"/>
    </source>
</evidence>
<evidence type="ECO:0000256" key="1">
    <source>
        <dbReference type="SAM" id="Phobius"/>
    </source>
</evidence>
<proteinExistence type="predicted"/>